<feature type="binding site" evidence="1">
    <location>
        <position position="178"/>
    </location>
    <ligand>
        <name>S-adenosyl-L-methionine</name>
        <dbReference type="ChEBI" id="CHEBI:59789"/>
    </ligand>
</feature>
<dbReference type="SUPFAM" id="SSF53335">
    <property type="entry name" value="S-adenosyl-L-methionine-dependent methyltransferases"/>
    <property type="match status" value="1"/>
</dbReference>
<dbReference type="HOGENOM" id="CLU_061769_0_0_6"/>
<dbReference type="EMBL" id="FO203512">
    <property type="protein sequence ID" value="CCK76299.1"/>
    <property type="molecule type" value="Genomic_DNA"/>
</dbReference>
<keyword evidence="1" id="KW-0694">RNA-binding</keyword>
<dbReference type="GO" id="GO:0003723">
    <property type="term" value="F:RNA binding"/>
    <property type="evidence" value="ECO:0007669"/>
    <property type="project" value="UniProtKB-UniRule"/>
</dbReference>
<keyword evidence="1" id="KW-0489">Methyltransferase</keyword>
<dbReference type="PATRIC" id="fig|698738.3.peg.2198"/>
<dbReference type="PANTHER" id="PTHR37426">
    <property type="entry name" value="RIBOSOMAL RNA LARGE SUBUNIT METHYLTRANSFERASE J"/>
    <property type="match status" value="1"/>
</dbReference>
<keyword evidence="1" id="KW-0949">S-adenosyl-L-methionine</keyword>
<evidence type="ECO:0000313" key="2">
    <source>
        <dbReference type="EMBL" id="CCK76299.1"/>
    </source>
</evidence>
<accession>R4YU14</accession>
<dbReference type="STRING" id="698738.OLEAN_C21230"/>
<dbReference type="GO" id="GO:0070475">
    <property type="term" value="P:rRNA base methylation"/>
    <property type="evidence" value="ECO:0007669"/>
    <property type="project" value="UniProtKB-UniRule"/>
</dbReference>
<dbReference type="HAMAP" id="MF_00934">
    <property type="entry name" value="23SrRNA_methyltr_J"/>
    <property type="match status" value="1"/>
</dbReference>
<gene>
    <name evidence="1" type="primary">rlmJ</name>
    <name evidence="2" type="ORF">OLEAN_C21230</name>
</gene>
<proteinExistence type="inferred from homology"/>
<dbReference type="Pfam" id="PF04378">
    <property type="entry name" value="RsmJ"/>
    <property type="match status" value="1"/>
</dbReference>
<comment type="catalytic activity">
    <reaction evidence="1">
        <text>adenosine(2030) in 23S rRNA + S-adenosyl-L-methionine = N(6)-methyladenosine(2030) in 23S rRNA + S-adenosyl-L-homocysteine + H(+)</text>
        <dbReference type="Rhea" id="RHEA:43736"/>
        <dbReference type="Rhea" id="RHEA-COMP:10668"/>
        <dbReference type="Rhea" id="RHEA-COMP:10669"/>
        <dbReference type="ChEBI" id="CHEBI:15378"/>
        <dbReference type="ChEBI" id="CHEBI:57856"/>
        <dbReference type="ChEBI" id="CHEBI:59789"/>
        <dbReference type="ChEBI" id="CHEBI:74411"/>
        <dbReference type="ChEBI" id="CHEBI:74449"/>
        <dbReference type="EC" id="2.1.1.266"/>
    </reaction>
</comment>
<keyword evidence="1" id="KW-0698">rRNA processing</keyword>
<comment type="subunit">
    <text evidence="1">Monomer.</text>
</comment>
<feature type="binding site" evidence="1">
    <location>
        <position position="42"/>
    </location>
    <ligand>
        <name>S-adenosyl-L-methionine</name>
        <dbReference type="ChEBI" id="CHEBI:59789"/>
    </ligand>
</feature>
<comment type="similarity">
    <text evidence="1">Belongs to the RlmJ family.</text>
</comment>
<dbReference type="Proteomes" id="UP000032749">
    <property type="component" value="Chromosome"/>
</dbReference>
<feature type="binding site" evidence="1">
    <location>
        <position position="105"/>
    </location>
    <ligand>
        <name>S-adenosyl-L-methionine</name>
        <dbReference type="ChEBI" id="CHEBI:59789"/>
    </ligand>
</feature>
<dbReference type="InterPro" id="IPR007473">
    <property type="entry name" value="RlmJ"/>
</dbReference>
<reference evidence="2 3" key="1">
    <citation type="journal article" date="2013" name="Nat. Commun.">
        <title>Genome sequence and functional genomic analysis of the oil-degrading bacterium Oleispira antarctica.</title>
        <authorList>
            <person name="Kube M."/>
            <person name="Chernikova T.N."/>
            <person name="Al-Ramahi Y."/>
            <person name="Beloqui A."/>
            <person name="Lopez-Cortez N."/>
            <person name="Guazzaroni M.E."/>
            <person name="Heipieper H.J."/>
            <person name="Klages S."/>
            <person name="Kotsyurbenko O.R."/>
            <person name="Langer I."/>
            <person name="Nechitaylo T.Y."/>
            <person name="Lunsdorf H."/>
            <person name="Fernandez M."/>
            <person name="Juarez S."/>
            <person name="Ciordia S."/>
            <person name="Singer A."/>
            <person name="Kagan O."/>
            <person name="Egorova O."/>
            <person name="Petit P.A."/>
            <person name="Stogios P."/>
            <person name="Kim Y."/>
            <person name="Tchigvintsev A."/>
            <person name="Flick R."/>
            <person name="Denaro R."/>
            <person name="Genovese M."/>
            <person name="Albar J.P."/>
            <person name="Reva O.N."/>
            <person name="Martinez-Gomariz M."/>
            <person name="Tran H."/>
            <person name="Ferrer M."/>
            <person name="Savchenko A."/>
            <person name="Yakunin A.F."/>
            <person name="Yakimov M.M."/>
            <person name="Golyshina O.V."/>
            <person name="Reinhardt R."/>
            <person name="Golyshin P.N."/>
        </authorList>
    </citation>
    <scope>NUCLEOTIDE SEQUENCE [LARGE SCALE GENOMIC DNA]</scope>
</reference>
<dbReference type="InterPro" id="IPR029063">
    <property type="entry name" value="SAM-dependent_MTases_sf"/>
</dbReference>
<feature type="binding site" evidence="1">
    <location>
        <begin position="157"/>
        <end position="158"/>
    </location>
    <ligand>
        <name>S-adenosyl-L-methionine</name>
        <dbReference type="ChEBI" id="CHEBI:59789"/>
    </ligand>
</feature>
<keyword evidence="1" id="KW-0808">Transferase</keyword>
<sequence length="295" mass="33429">MLSYRHSYHAGNFADVLKHIVLVECLEHFNKKDAPFDYIDTHSGAGLYDLRSANANKTAEYKDGIAKLKRIDFTELETYFNVIEALNGEQGVDLKKKPLTFYPGSPAIAHHYVTHPDREKDKAWLFELHSSDFRILSESMATDSKAIARKIRIKQDDGLKGLLSLVPPVSRRALVLIDPSYEMKTDYSDVIETVIKAHKKFNSGTYAIWYPVVDRKRVDFMLRKLKQSGIKNIHQYELGLAEDSLESGMTSAGMIVINPPWTLKTKLDKVLPKLVKELDRGDGKAFSVCQVLVAE</sequence>
<dbReference type="AlphaFoldDB" id="R4YU14"/>
<evidence type="ECO:0000313" key="3">
    <source>
        <dbReference type="Proteomes" id="UP000032749"/>
    </source>
</evidence>
<feature type="site" description="Interaction with substrate rRNA" evidence="1">
    <location>
        <position position="4"/>
    </location>
</feature>
<name>R4YU14_OLEAN</name>
<dbReference type="OrthoDB" id="9791274at2"/>
<dbReference type="GO" id="GO:0036307">
    <property type="term" value="F:23S rRNA (adenine(2030)-N(6))-methyltransferase activity"/>
    <property type="evidence" value="ECO:0007669"/>
    <property type="project" value="UniProtKB-UniRule"/>
</dbReference>
<organism evidence="2 3">
    <name type="scientific">Oleispira antarctica RB-8</name>
    <dbReference type="NCBI Taxonomy" id="698738"/>
    <lineage>
        <taxon>Bacteria</taxon>
        <taxon>Pseudomonadati</taxon>
        <taxon>Pseudomonadota</taxon>
        <taxon>Gammaproteobacteria</taxon>
        <taxon>Oceanospirillales</taxon>
        <taxon>Oceanospirillaceae</taxon>
        <taxon>Oleispira</taxon>
    </lineage>
</organism>
<keyword evidence="3" id="KW-1185">Reference proteome</keyword>
<comment type="function">
    <text evidence="1">Specifically methylates the adenine in position 2030 of 23S rRNA.</text>
</comment>
<protein>
    <recommendedName>
        <fullName evidence="1">Ribosomal RNA large subunit methyltransferase J</fullName>
        <ecNumber evidence="1">2.1.1.266</ecNumber>
    </recommendedName>
    <alternativeName>
        <fullName evidence="1">23S rRNA (adenine(2030)-N6)-methyltransferase</fullName>
    </alternativeName>
    <alternativeName>
        <fullName evidence="1">23S rRNA m6A2030 methyltransferase</fullName>
    </alternativeName>
</protein>
<evidence type="ECO:0000256" key="1">
    <source>
        <dbReference type="HAMAP-Rule" id="MF_00934"/>
    </source>
</evidence>
<dbReference type="EC" id="2.1.1.266" evidence="1"/>
<dbReference type="PANTHER" id="PTHR37426:SF1">
    <property type="entry name" value="RIBOSOMAL RNA LARGE SUBUNIT METHYLTRANSFERASE J"/>
    <property type="match status" value="1"/>
</dbReference>
<feature type="binding site" evidence="1">
    <location>
        <position position="19"/>
    </location>
    <ligand>
        <name>S-adenosyl-L-methionine</name>
        <dbReference type="ChEBI" id="CHEBI:59789"/>
    </ligand>
</feature>
<dbReference type="KEGG" id="oai:OLEAN_C21230"/>
<dbReference type="GO" id="GO:0005829">
    <property type="term" value="C:cytosol"/>
    <property type="evidence" value="ECO:0007669"/>
    <property type="project" value="TreeGrafter"/>
</dbReference>
<feature type="binding site" evidence="1">
    <location>
        <position position="127"/>
    </location>
    <ligand>
        <name>S-adenosyl-L-methionine</name>
        <dbReference type="ChEBI" id="CHEBI:59789"/>
    </ligand>
</feature>
<dbReference type="Gene3D" id="3.40.50.150">
    <property type="entry name" value="Vaccinia Virus protein VP39"/>
    <property type="match status" value="1"/>
</dbReference>
<feature type="active site" description="Proton acceptor" evidence="1">
    <location>
        <position position="178"/>
    </location>
</feature>